<name>A0A6T0WNH8_9DINO</name>
<sequence>MAGDQVTEPVRLNLVDVVVLITGTFLVAVVCALCCSCSGVCSKERRRKSEIERLAKQGSRASSDGTQSTSFDMRTSTRSSGRRASTSTSTTPVLSRKSSVEVTAMEATGRSVSMPVEDSLRLSARMKLEDPPAPAADGLETAAAGPDIECGMQLPGSINEEVQGEAVLRTIGHPGPGQLPLRRHGTMPQLPAQGWREDGGGHQTAWNQASSDGVWRTRSRRGPSKISWWTASYFADPNATSGVVSALSVEGSRSPRRVGKRRSPGRSASPSERFARPLGGGAAAESVRASPTESAECPPWQSEGSGARRMPMSWSSEFAATSSVGSAAPSTACEALHGAVTEEDLPVTHLQEGGAEGAAQTRRAPRRGRSSWKLERLEPMTHLALAGMSLV</sequence>
<evidence type="ECO:0000313" key="3">
    <source>
        <dbReference type="EMBL" id="CAE4574342.1"/>
    </source>
</evidence>
<feature type="region of interest" description="Disordered" evidence="1">
    <location>
        <begin position="246"/>
        <end position="310"/>
    </location>
</feature>
<feature type="region of interest" description="Disordered" evidence="1">
    <location>
        <begin position="196"/>
        <end position="221"/>
    </location>
</feature>
<evidence type="ECO:0000313" key="4">
    <source>
        <dbReference type="EMBL" id="CAE4574343.1"/>
    </source>
</evidence>
<feature type="compositionally biased region" description="Polar residues" evidence="1">
    <location>
        <begin position="59"/>
        <end position="73"/>
    </location>
</feature>
<dbReference type="AlphaFoldDB" id="A0A6T0WNH8"/>
<feature type="compositionally biased region" description="Low complexity" evidence="1">
    <location>
        <begin position="74"/>
        <end position="91"/>
    </location>
</feature>
<accession>A0A6T0WNH8</accession>
<dbReference type="EMBL" id="HBNR01020994">
    <property type="protein sequence ID" value="CAE4574342.1"/>
    <property type="molecule type" value="Transcribed_RNA"/>
</dbReference>
<feature type="transmembrane region" description="Helical" evidence="2">
    <location>
        <begin position="17"/>
        <end position="41"/>
    </location>
</feature>
<evidence type="ECO:0000256" key="1">
    <source>
        <dbReference type="SAM" id="MobiDB-lite"/>
    </source>
</evidence>
<feature type="region of interest" description="Disordered" evidence="1">
    <location>
        <begin position="52"/>
        <end position="112"/>
    </location>
</feature>
<reference evidence="3" key="1">
    <citation type="submission" date="2021-01" db="EMBL/GenBank/DDBJ databases">
        <authorList>
            <person name="Corre E."/>
            <person name="Pelletier E."/>
            <person name="Niang G."/>
            <person name="Scheremetjew M."/>
            <person name="Finn R."/>
            <person name="Kale V."/>
            <person name="Holt S."/>
            <person name="Cochrane G."/>
            <person name="Meng A."/>
            <person name="Brown T."/>
            <person name="Cohen L."/>
        </authorList>
    </citation>
    <scope>NUCLEOTIDE SEQUENCE</scope>
    <source>
        <strain evidence="3">CCMP3105</strain>
    </source>
</reference>
<dbReference type="EMBL" id="HBNR01020995">
    <property type="protein sequence ID" value="CAE4574343.1"/>
    <property type="molecule type" value="Transcribed_RNA"/>
</dbReference>
<feature type="compositionally biased region" description="Basic residues" evidence="1">
    <location>
        <begin position="254"/>
        <end position="264"/>
    </location>
</feature>
<protein>
    <submittedName>
        <fullName evidence="3">Uncharacterized protein</fullName>
    </submittedName>
</protein>
<feature type="compositionally biased region" description="Polar residues" evidence="1">
    <location>
        <begin position="92"/>
        <end position="101"/>
    </location>
</feature>
<organism evidence="3">
    <name type="scientific">Alexandrium monilatum</name>
    <dbReference type="NCBI Taxonomy" id="311494"/>
    <lineage>
        <taxon>Eukaryota</taxon>
        <taxon>Sar</taxon>
        <taxon>Alveolata</taxon>
        <taxon>Dinophyceae</taxon>
        <taxon>Gonyaulacales</taxon>
        <taxon>Pyrocystaceae</taxon>
        <taxon>Alexandrium</taxon>
    </lineage>
</organism>
<proteinExistence type="predicted"/>
<evidence type="ECO:0000256" key="2">
    <source>
        <dbReference type="SAM" id="Phobius"/>
    </source>
</evidence>
<feature type="region of interest" description="Disordered" evidence="1">
    <location>
        <begin position="350"/>
        <end position="373"/>
    </location>
</feature>
<keyword evidence="2" id="KW-0812">Transmembrane</keyword>
<gene>
    <name evidence="3" type="ORF">AMON00008_LOCUS13961</name>
    <name evidence="4" type="ORF">AMON00008_LOCUS13962</name>
</gene>
<keyword evidence="2" id="KW-1133">Transmembrane helix</keyword>
<keyword evidence="2" id="KW-0472">Membrane</keyword>